<name>A0A1X4G6B7_9CYAN</name>
<feature type="coiled-coil region" evidence="1">
    <location>
        <begin position="12"/>
        <end position="39"/>
    </location>
</feature>
<sequence length="67" mass="7903">METHFEEKKEYLITLKHQIREQERANKEMEKKLDQRFAAASARAEAEALKKLEKLPSYEALHICGMI</sequence>
<gene>
    <name evidence="2" type="ORF">B7O87_09555</name>
</gene>
<evidence type="ECO:0000256" key="1">
    <source>
        <dbReference type="SAM" id="Coils"/>
    </source>
</evidence>
<organism evidence="2 3">
    <name type="scientific">Cylindrospermopsis raciborskii CENA303</name>
    <dbReference type="NCBI Taxonomy" id="1170769"/>
    <lineage>
        <taxon>Bacteria</taxon>
        <taxon>Bacillati</taxon>
        <taxon>Cyanobacteriota</taxon>
        <taxon>Cyanophyceae</taxon>
        <taxon>Nostocales</taxon>
        <taxon>Aphanizomenonaceae</taxon>
        <taxon>Cylindrospermopsis</taxon>
    </lineage>
</organism>
<dbReference type="EMBL" id="NBYN01000049">
    <property type="protein sequence ID" value="OSO90270.1"/>
    <property type="molecule type" value="Genomic_DNA"/>
</dbReference>
<dbReference type="RefSeq" id="WP_085728339.1">
    <property type="nucleotide sequence ID" value="NZ_NBYN01000049.1"/>
</dbReference>
<evidence type="ECO:0000313" key="2">
    <source>
        <dbReference type="EMBL" id="OSO90270.1"/>
    </source>
</evidence>
<proteinExistence type="predicted"/>
<evidence type="ECO:0000313" key="3">
    <source>
        <dbReference type="Proteomes" id="UP000192997"/>
    </source>
</evidence>
<keyword evidence="1" id="KW-0175">Coiled coil</keyword>
<dbReference type="Proteomes" id="UP000192997">
    <property type="component" value="Unassembled WGS sequence"/>
</dbReference>
<comment type="caution">
    <text evidence="2">The sequence shown here is derived from an EMBL/GenBank/DDBJ whole genome shotgun (WGS) entry which is preliminary data.</text>
</comment>
<dbReference type="AlphaFoldDB" id="A0A1X4G6B7"/>
<protein>
    <submittedName>
        <fullName evidence="2">Uncharacterized protein</fullName>
    </submittedName>
</protein>
<accession>A0A1X4G6B7</accession>
<reference evidence="3" key="1">
    <citation type="submission" date="2017-04" db="EMBL/GenBank/DDBJ databases">
        <authorList>
            <person name="Abreu V.A."/>
            <person name="Popin R.V."/>
            <person name="Rigonato J."/>
            <person name="Andreote A.P."/>
            <person name="Schaker P.C."/>
            <person name="Hoff-Risseti C."/>
            <person name="Alvarenga D.O."/>
            <person name="Varani A.M."/>
            <person name="Fiore M.F."/>
        </authorList>
    </citation>
    <scope>NUCLEOTIDE SEQUENCE [LARGE SCALE GENOMIC DNA]</scope>
    <source>
        <strain evidence="3">CENA303</strain>
    </source>
</reference>